<keyword evidence="4" id="KW-0862">Zinc</keyword>
<dbReference type="CDD" id="cd08071">
    <property type="entry name" value="MPN_DUF2466"/>
    <property type="match status" value="1"/>
</dbReference>
<dbReference type="PANTHER" id="PTHR30471">
    <property type="entry name" value="DNA REPAIR PROTEIN RADC"/>
    <property type="match status" value="1"/>
</dbReference>
<dbReference type="NCBIfam" id="NF000642">
    <property type="entry name" value="PRK00024.1"/>
    <property type="match status" value="1"/>
</dbReference>
<keyword evidence="1" id="KW-0645">Protease</keyword>
<dbReference type="PATRIC" id="fig|1653476.3.peg.237"/>
<keyword evidence="2" id="KW-0479">Metal-binding</keyword>
<dbReference type="Proteomes" id="UP000068196">
    <property type="component" value="Chromosome"/>
</dbReference>
<evidence type="ECO:0000313" key="9">
    <source>
        <dbReference type="Proteomes" id="UP000068196"/>
    </source>
</evidence>
<name>A0A0U5AF46_9BACT</name>
<dbReference type="InterPro" id="IPR025657">
    <property type="entry name" value="RadC_JAB"/>
</dbReference>
<dbReference type="EMBL" id="AP014945">
    <property type="protein sequence ID" value="BAU22631.1"/>
    <property type="molecule type" value="Genomic_DNA"/>
</dbReference>
<dbReference type="InterPro" id="IPR001405">
    <property type="entry name" value="UPF0758"/>
</dbReference>
<keyword evidence="3" id="KW-0378">Hydrolase</keyword>
<dbReference type="GO" id="GO:0008237">
    <property type="term" value="F:metallopeptidase activity"/>
    <property type="evidence" value="ECO:0007669"/>
    <property type="project" value="UniProtKB-KW"/>
</dbReference>
<evidence type="ECO:0000313" key="8">
    <source>
        <dbReference type="EMBL" id="BAU22631.1"/>
    </source>
</evidence>
<dbReference type="KEGG" id="cthi:THC_0231"/>
<keyword evidence="5" id="KW-0482">Metalloprotease</keyword>
<dbReference type="PROSITE" id="PS01302">
    <property type="entry name" value="UPF0758"/>
    <property type="match status" value="1"/>
</dbReference>
<keyword evidence="9" id="KW-1185">Reference proteome</keyword>
<evidence type="ECO:0000256" key="1">
    <source>
        <dbReference type="ARBA" id="ARBA00022670"/>
    </source>
</evidence>
<evidence type="ECO:0000256" key="3">
    <source>
        <dbReference type="ARBA" id="ARBA00022801"/>
    </source>
</evidence>
<accession>A0A0U5AF46</accession>
<feature type="domain" description="MPN" evidence="7">
    <location>
        <begin position="117"/>
        <end position="239"/>
    </location>
</feature>
<dbReference type="STRING" id="1653476.THC_0231"/>
<dbReference type="GO" id="GO:0006508">
    <property type="term" value="P:proteolysis"/>
    <property type="evidence" value="ECO:0007669"/>
    <property type="project" value="UniProtKB-KW"/>
</dbReference>
<dbReference type="RefSeq" id="WP_068512124.1">
    <property type="nucleotide sequence ID" value="NZ_AP014945.1"/>
</dbReference>
<dbReference type="Gene3D" id="3.40.140.10">
    <property type="entry name" value="Cytidine Deaminase, domain 2"/>
    <property type="match status" value="1"/>
</dbReference>
<gene>
    <name evidence="8" type="ORF">THC_0231</name>
</gene>
<dbReference type="Pfam" id="PF04002">
    <property type="entry name" value="RadC"/>
    <property type="match status" value="1"/>
</dbReference>
<reference evidence="8 9" key="1">
    <citation type="journal article" date="2016" name="Int. J. Syst. Evol. Microbiol.">
        <title>Caldimicrobium thiodismutans sp. nov., a sulfur-disproportionating bacterium isolated from a hot spring, and emended description of the genus Caldimicrobium.</title>
        <authorList>
            <person name="Kojima H."/>
            <person name="Umezawa K."/>
            <person name="Fukui M."/>
        </authorList>
    </citation>
    <scope>NUCLEOTIDE SEQUENCE [LARGE SCALE GENOMIC DNA]</scope>
    <source>
        <strain evidence="8 9">TF1</strain>
    </source>
</reference>
<dbReference type="InterPro" id="IPR037518">
    <property type="entry name" value="MPN"/>
</dbReference>
<organism evidence="8 9">
    <name type="scientific">Caldimicrobium thiodismutans</name>
    <dbReference type="NCBI Taxonomy" id="1653476"/>
    <lineage>
        <taxon>Bacteria</taxon>
        <taxon>Pseudomonadati</taxon>
        <taxon>Thermodesulfobacteriota</taxon>
        <taxon>Thermodesulfobacteria</taxon>
        <taxon>Thermodesulfobacteriales</taxon>
        <taxon>Thermodesulfobacteriaceae</taxon>
        <taxon>Caldimicrobium</taxon>
    </lineage>
</organism>
<comment type="similarity">
    <text evidence="6">Belongs to the UPF0758 family.</text>
</comment>
<dbReference type="Pfam" id="PF20582">
    <property type="entry name" value="UPF0758_N"/>
    <property type="match status" value="1"/>
</dbReference>
<dbReference type="NCBIfam" id="TIGR00608">
    <property type="entry name" value="radc"/>
    <property type="match status" value="1"/>
</dbReference>
<evidence type="ECO:0000256" key="5">
    <source>
        <dbReference type="ARBA" id="ARBA00023049"/>
    </source>
</evidence>
<dbReference type="PROSITE" id="PS50249">
    <property type="entry name" value="MPN"/>
    <property type="match status" value="1"/>
</dbReference>
<evidence type="ECO:0000259" key="7">
    <source>
        <dbReference type="PROSITE" id="PS50249"/>
    </source>
</evidence>
<protein>
    <submittedName>
        <fullName evidence="8">DNA repair protein RadC</fullName>
    </submittedName>
</protein>
<dbReference type="GO" id="GO:0046872">
    <property type="term" value="F:metal ion binding"/>
    <property type="evidence" value="ECO:0007669"/>
    <property type="project" value="UniProtKB-KW"/>
</dbReference>
<dbReference type="InterPro" id="IPR020891">
    <property type="entry name" value="UPF0758_CS"/>
</dbReference>
<evidence type="ECO:0000256" key="4">
    <source>
        <dbReference type="ARBA" id="ARBA00022833"/>
    </source>
</evidence>
<sequence length="250" mass="29046">MEKNLEKTLKKFTAFQEKTKGHRARVKERFWKEGPESFTDEDLLELLLFFGIPRRDTRGLARALLKRFDGRLDKILDAEKEELIKIPQLGLNAILPLRVMHEVARRYLRARIENSPSLKSPKEVFEYLLYELKGEKKEVFMVLYLATDNRVLGIERISEGTIVESAVYPREVFARAYQFGASKLVLAHNHPSGNLKPSVEDKKITRIFILGGFLLQLKILDHLIIGKDSYYSFAEEGLIEELEREVRKVL</sequence>
<dbReference type="InterPro" id="IPR046778">
    <property type="entry name" value="UPF0758_N"/>
</dbReference>
<dbReference type="AlphaFoldDB" id="A0A0U5AF46"/>
<dbReference type="PANTHER" id="PTHR30471:SF3">
    <property type="entry name" value="UPF0758 PROTEIN YEES-RELATED"/>
    <property type="match status" value="1"/>
</dbReference>
<proteinExistence type="inferred from homology"/>
<reference evidence="9" key="2">
    <citation type="journal article" date="2016" name="Int. J. Syst. Evol. Microbiol.">
        <title>Caldimicrobium thiodismutans sp. nov., a sulfur-disproportionating bacterium isolated from a hot spring.</title>
        <authorList>
            <person name="Kojima H."/>
            <person name="Umezawa K."/>
            <person name="Fukui M."/>
        </authorList>
    </citation>
    <scope>NUCLEOTIDE SEQUENCE [LARGE SCALE GENOMIC DNA]</scope>
    <source>
        <strain evidence="9">TF1</strain>
    </source>
</reference>
<evidence type="ECO:0000256" key="6">
    <source>
        <dbReference type="RuleBase" id="RU003797"/>
    </source>
</evidence>
<dbReference type="OrthoDB" id="9804482at2"/>
<evidence type="ECO:0000256" key="2">
    <source>
        <dbReference type="ARBA" id="ARBA00022723"/>
    </source>
</evidence>